<dbReference type="SMART" id="SM01271">
    <property type="entry name" value="LSM14"/>
    <property type="match status" value="1"/>
</dbReference>
<feature type="domain" description="DFDF" evidence="2">
    <location>
        <begin position="196"/>
        <end position="232"/>
    </location>
</feature>
<dbReference type="WBParaSite" id="jg14719">
    <property type="protein sequence ID" value="jg14719"/>
    <property type="gene ID" value="jg14719"/>
</dbReference>
<name>A0A915D135_9BILA</name>
<dbReference type="InterPro" id="IPR025762">
    <property type="entry name" value="DFDF"/>
</dbReference>
<protein>
    <submittedName>
        <fullName evidence="4">DFDF domain-containing protein</fullName>
    </submittedName>
</protein>
<evidence type="ECO:0000313" key="3">
    <source>
        <dbReference type="Proteomes" id="UP000887574"/>
    </source>
</evidence>
<dbReference type="InterPro" id="IPR010920">
    <property type="entry name" value="LSM_dom_sf"/>
</dbReference>
<evidence type="ECO:0000259" key="2">
    <source>
        <dbReference type="PROSITE" id="PS51512"/>
    </source>
</evidence>
<dbReference type="PANTHER" id="PTHR13586:SF0">
    <property type="entry name" value="TRAILER HITCH, ISOFORM H"/>
    <property type="match status" value="1"/>
</dbReference>
<dbReference type="Proteomes" id="UP000887574">
    <property type="component" value="Unplaced"/>
</dbReference>
<dbReference type="InterPro" id="IPR025609">
    <property type="entry name" value="Lsm14-like_N"/>
</dbReference>
<dbReference type="GO" id="GO:0033962">
    <property type="term" value="P:P-body assembly"/>
    <property type="evidence" value="ECO:0007669"/>
    <property type="project" value="TreeGrafter"/>
</dbReference>
<dbReference type="PROSITE" id="PS51512">
    <property type="entry name" value="DFDF"/>
    <property type="match status" value="1"/>
</dbReference>
<keyword evidence="3" id="KW-1185">Reference proteome</keyword>
<feature type="compositionally biased region" description="Polar residues" evidence="1">
    <location>
        <begin position="109"/>
        <end position="122"/>
    </location>
</feature>
<dbReference type="GO" id="GO:0034063">
    <property type="term" value="P:stress granule assembly"/>
    <property type="evidence" value="ECO:0007669"/>
    <property type="project" value="TreeGrafter"/>
</dbReference>
<reference evidence="4" key="1">
    <citation type="submission" date="2022-11" db="UniProtKB">
        <authorList>
            <consortium name="WormBaseParasite"/>
        </authorList>
    </citation>
    <scope>IDENTIFICATION</scope>
</reference>
<sequence length="281" mass="30764">MAVITSIACNNESNTLYWKQDFFDSKLDIRYEGVLYSVNSTESTIALAKVRSFGTEDRPTPHKASDIKDLIVCETAKPPQPEHQRIKQEPQSNGSSPSVSPTPATSSTQQECFSKPPQQQMSGGFGHGVAKQPAVQQPAVQQSRPIPSQEHTNAWEQSGEANLKAQETTVITTTAIEEEWQSRRSGGPRGGGARIPAPRDRLKFDNDYDFEKANEQFQEELEDVLAKVHLDSEKSSVKDGSFGVAESDGGSPSPVGDNNGDCEALEKEEGKNTRPNWKKSA</sequence>
<dbReference type="GO" id="GO:0000932">
    <property type="term" value="C:P-body"/>
    <property type="evidence" value="ECO:0007669"/>
    <property type="project" value="TreeGrafter"/>
</dbReference>
<evidence type="ECO:0000313" key="4">
    <source>
        <dbReference type="WBParaSite" id="jg14719"/>
    </source>
</evidence>
<dbReference type="Gene3D" id="2.30.30.100">
    <property type="match status" value="1"/>
</dbReference>
<accession>A0A915D135</accession>
<dbReference type="PANTHER" id="PTHR13586">
    <property type="entry name" value="SCD6 PROTEIN-RELATED"/>
    <property type="match status" value="1"/>
</dbReference>
<feature type="compositionally biased region" description="Polar residues" evidence="1">
    <location>
        <begin position="143"/>
        <end position="160"/>
    </location>
</feature>
<evidence type="ECO:0000256" key="1">
    <source>
        <dbReference type="SAM" id="MobiDB-lite"/>
    </source>
</evidence>
<dbReference type="AlphaFoldDB" id="A0A915D135"/>
<organism evidence="3 4">
    <name type="scientific">Ditylenchus dipsaci</name>
    <dbReference type="NCBI Taxonomy" id="166011"/>
    <lineage>
        <taxon>Eukaryota</taxon>
        <taxon>Metazoa</taxon>
        <taxon>Ecdysozoa</taxon>
        <taxon>Nematoda</taxon>
        <taxon>Chromadorea</taxon>
        <taxon>Rhabditida</taxon>
        <taxon>Tylenchina</taxon>
        <taxon>Tylenchomorpha</taxon>
        <taxon>Sphaerularioidea</taxon>
        <taxon>Anguinidae</taxon>
        <taxon>Anguininae</taxon>
        <taxon>Ditylenchus</taxon>
    </lineage>
</organism>
<feature type="region of interest" description="Disordered" evidence="1">
    <location>
        <begin position="232"/>
        <end position="281"/>
    </location>
</feature>
<dbReference type="Pfam" id="PF12701">
    <property type="entry name" value="LSM14"/>
    <property type="match status" value="1"/>
</dbReference>
<feature type="compositionally biased region" description="Low complexity" evidence="1">
    <location>
        <begin position="132"/>
        <end position="142"/>
    </location>
</feature>
<feature type="region of interest" description="Disordered" evidence="1">
    <location>
        <begin position="78"/>
        <end position="200"/>
    </location>
</feature>
<feature type="compositionally biased region" description="Low complexity" evidence="1">
    <location>
        <begin position="95"/>
        <end position="108"/>
    </location>
</feature>
<dbReference type="SUPFAM" id="SSF50182">
    <property type="entry name" value="Sm-like ribonucleoproteins"/>
    <property type="match status" value="1"/>
</dbReference>
<dbReference type="GO" id="GO:0003729">
    <property type="term" value="F:mRNA binding"/>
    <property type="evidence" value="ECO:0007669"/>
    <property type="project" value="TreeGrafter"/>
</dbReference>
<proteinExistence type="predicted"/>